<accession>A0A975FX97</accession>
<sequence>MVNRDSWITVYILASARNSTLYVGVTSALMTRIEQHKLGIFEGFSKTYGCKRLVWYEEHPTMLEAIRREKSIKRWRRAWKLALIEAENPEWRDLSDEWFEVPEGPLSWTLRSPG</sequence>
<dbReference type="CDD" id="cd10448">
    <property type="entry name" value="GIY-YIG_unchar_3"/>
    <property type="match status" value="1"/>
</dbReference>
<dbReference type="Pfam" id="PF01541">
    <property type="entry name" value="GIY-YIG"/>
    <property type="match status" value="1"/>
</dbReference>
<dbReference type="Proteomes" id="UP000676409">
    <property type="component" value="Chromosome"/>
</dbReference>
<dbReference type="InterPro" id="IPR050190">
    <property type="entry name" value="UPF0213_domain"/>
</dbReference>
<dbReference type="SUPFAM" id="SSF82771">
    <property type="entry name" value="GIY-YIG endonuclease"/>
    <property type="match status" value="1"/>
</dbReference>
<dbReference type="PANTHER" id="PTHR34477:SF5">
    <property type="entry name" value="BSL5627 PROTEIN"/>
    <property type="match status" value="1"/>
</dbReference>
<dbReference type="PROSITE" id="PS50164">
    <property type="entry name" value="GIY_YIG"/>
    <property type="match status" value="1"/>
</dbReference>
<protein>
    <submittedName>
        <fullName evidence="3">GIY-YIG nuclease family protein</fullName>
    </submittedName>
</protein>
<evidence type="ECO:0000256" key="1">
    <source>
        <dbReference type="ARBA" id="ARBA00007435"/>
    </source>
</evidence>
<name>A0A975FX97_9CAUL</name>
<evidence type="ECO:0000259" key="2">
    <source>
        <dbReference type="PROSITE" id="PS50164"/>
    </source>
</evidence>
<reference evidence="3" key="1">
    <citation type="submission" date="2021-04" db="EMBL/GenBank/DDBJ databases">
        <title>The complete genome sequence of Caulobacter sp. S6.</title>
        <authorList>
            <person name="Tang Y."/>
            <person name="Ouyang W."/>
            <person name="Liu Q."/>
            <person name="Huang B."/>
            <person name="Guo Z."/>
            <person name="Lei P."/>
        </authorList>
    </citation>
    <scope>NUCLEOTIDE SEQUENCE</scope>
    <source>
        <strain evidence="3">S6</strain>
    </source>
</reference>
<dbReference type="AlphaFoldDB" id="A0A975FX97"/>
<dbReference type="InterPro" id="IPR035901">
    <property type="entry name" value="GIY-YIG_endonuc_sf"/>
</dbReference>
<evidence type="ECO:0000313" key="4">
    <source>
        <dbReference type="Proteomes" id="UP000676409"/>
    </source>
</evidence>
<comment type="similarity">
    <text evidence="1">Belongs to the UPF0213 family.</text>
</comment>
<gene>
    <name evidence="3" type="ORF">KCG34_19190</name>
</gene>
<keyword evidence="4" id="KW-1185">Reference proteome</keyword>
<evidence type="ECO:0000313" key="3">
    <source>
        <dbReference type="EMBL" id="QUD87163.1"/>
    </source>
</evidence>
<proteinExistence type="inferred from homology"/>
<organism evidence="3 4">
    <name type="scientific">Phenylobacterium montanum</name>
    <dbReference type="NCBI Taxonomy" id="2823693"/>
    <lineage>
        <taxon>Bacteria</taxon>
        <taxon>Pseudomonadati</taxon>
        <taxon>Pseudomonadota</taxon>
        <taxon>Alphaproteobacteria</taxon>
        <taxon>Caulobacterales</taxon>
        <taxon>Caulobacteraceae</taxon>
        <taxon>Phenylobacterium</taxon>
    </lineage>
</organism>
<dbReference type="RefSeq" id="WP_211937215.1">
    <property type="nucleotide sequence ID" value="NZ_CP073078.1"/>
</dbReference>
<dbReference type="PANTHER" id="PTHR34477">
    <property type="entry name" value="UPF0213 PROTEIN YHBQ"/>
    <property type="match status" value="1"/>
</dbReference>
<dbReference type="KEGG" id="caul:KCG34_19190"/>
<dbReference type="InterPro" id="IPR000305">
    <property type="entry name" value="GIY-YIG_endonuc"/>
</dbReference>
<dbReference type="Gene3D" id="3.40.1440.10">
    <property type="entry name" value="GIY-YIG endonuclease"/>
    <property type="match status" value="1"/>
</dbReference>
<dbReference type="EMBL" id="CP073078">
    <property type="protein sequence ID" value="QUD87163.1"/>
    <property type="molecule type" value="Genomic_DNA"/>
</dbReference>
<feature type="domain" description="GIY-YIG" evidence="2">
    <location>
        <begin position="6"/>
        <end position="82"/>
    </location>
</feature>